<accession>A0ABP8RU24</accession>
<evidence type="ECO:0000256" key="3">
    <source>
        <dbReference type="ARBA" id="ARBA00023125"/>
    </source>
</evidence>
<protein>
    <submittedName>
        <fullName evidence="6">Site-specific integrase</fullName>
    </submittedName>
</protein>
<dbReference type="PANTHER" id="PTHR30349:SF64">
    <property type="entry name" value="PROPHAGE INTEGRASE INTD-RELATED"/>
    <property type="match status" value="1"/>
</dbReference>
<name>A0ABP8RU24_9PSEU</name>
<evidence type="ECO:0000256" key="2">
    <source>
        <dbReference type="ARBA" id="ARBA00022908"/>
    </source>
</evidence>
<evidence type="ECO:0000313" key="6">
    <source>
        <dbReference type="EMBL" id="GAA4546997.1"/>
    </source>
</evidence>
<keyword evidence="7" id="KW-1185">Reference proteome</keyword>
<keyword evidence="4" id="KW-0233">DNA recombination</keyword>
<keyword evidence="3" id="KW-0238">DNA-binding</keyword>
<dbReference type="PROSITE" id="PS51898">
    <property type="entry name" value="TYR_RECOMBINASE"/>
    <property type="match status" value="1"/>
</dbReference>
<keyword evidence="2" id="KW-0229">DNA integration</keyword>
<dbReference type="SUPFAM" id="SSF56349">
    <property type="entry name" value="DNA breaking-rejoining enzymes"/>
    <property type="match status" value="1"/>
</dbReference>
<proteinExistence type="inferred from homology"/>
<reference evidence="7" key="1">
    <citation type="journal article" date="2019" name="Int. J. Syst. Evol. Microbiol.">
        <title>The Global Catalogue of Microorganisms (GCM) 10K type strain sequencing project: providing services to taxonomists for standard genome sequencing and annotation.</title>
        <authorList>
            <consortium name="The Broad Institute Genomics Platform"/>
            <consortium name="The Broad Institute Genome Sequencing Center for Infectious Disease"/>
            <person name="Wu L."/>
            <person name="Ma J."/>
        </authorList>
    </citation>
    <scope>NUCLEOTIDE SEQUENCE [LARGE SCALE GENOMIC DNA]</scope>
    <source>
        <strain evidence="7">JCM 17906</strain>
    </source>
</reference>
<comment type="similarity">
    <text evidence="1">Belongs to the 'phage' integrase family.</text>
</comment>
<dbReference type="Pfam" id="PF14659">
    <property type="entry name" value="Phage_int_SAM_3"/>
    <property type="match status" value="1"/>
</dbReference>
<organism evidence="6 7">
    <name type="scientific">Pseudonocardia xishanensis</name>
    <dbReference type="NCBI Taxonomy" id="630995"/>
    <lineage>
        <taxon>Bacteria</taxon>
        <taxon>Bacillati</taxon>
        <taxon>Actinomycetota</taxon>
        <taxon>Actinomycetes</taxon>
        <taxon>Pseudonocardiales</taxon>
        <taxon>Pseudonocardiaceae</taxon>
        <taxon>Pseudonocardia</taxon>
    </lineage>
</organism>
<dbReference type="InterPro" id="IPR010998">
    <property type="entry name" value="Integrase_recombinase_N"/>
</dbReference>
<evidence type="ECO:0000313" key="7">
    <source>
        <dbReference type="Proteomes" id="UP001501598"/>
    </source>
</evidence>
<comment type="caution">
    <text evidence="6">The sequence shown here is derived from an EMBL/GenBank/DDBJ whole genome shotgun (WGS) entry which is preliminary data.</text>
</comment>
<dbReference type="InterPro" id="IPR011010">
    <property type="entry name" value="DNA_brk_join_enz"/>
</dbReference>
<dbReference type="Proteomes" id="UP001501598">
    <property type="component" value="Unassembled WGS sequence"/>
</dbReference>
<dbReference type="PANTHER" id="PTHR30349">
    <property type="entry name" value="PHAGE INTEGRASE-RELATED"/>
    <property type="match status" value="1"/>
</dbReference>
<dbReference type="InterPro" id="IPR004107">
    <property type="entry name" value="Integrase_SAM-like_N"/>
</dbReference>
<dbReference type="InterPro" id="IPR002104">
    <property type="entry name" value="Integrase_catalytic"/>
</dbReference>
<sequence>MTSKLPRGAKTSARRGLQGTVYKRGNKWAFMLQIAPDPLSGKRRQRAKSGFASETDAWDALAEANAQLRADTFVSSSARTVAEFLEEWLATVAMTVKPTTLANYTVYARSYVIPHIGSRRIQEVEPATVSALYRLLLTSGRRKPDTNSAMYEVWKQHRDRGEQARPADIARTVGVSYSAASIAVRRYREGRTPTPTAPGLAARTVVAVHVMLRHALGDAVEHRLLSSNPAARVKPPRVKSSRHSTWTPAELGRFLAAARTDRFSAMWLLFATTGMRRSEAVGALRSAFDPAAETLTVISTRVIAAGKAQRSDGKSHRSRRLLGLDPTTVAALRRHLQEQDEERTAFGTSYTDEDLLFCWPDGSPLYPDTITERFQRISREAGLPPIRLHDVRHTYATMALRAGVNPKIVSTRLGHATVAFTLETYTADIPELDQAAAITISNLFLPTEEVRPPGLDEDQDATG</sequence>
<dbReference type="CDD" id="cd01189">
    <property type="entry name" value="INT_ICEBs1_C_like"/>
    <property type="match status" value="1"/>
</dbReference>
<evidence type="ECO:0000256" key="1">
    <source>
        <dbReference type="ARBA" id="ARBA00008857"/>
    </source>
</evidence>
<feature type="domain" description="Tyr recombinase" evidence="5">
    <location>
        <begin position="241"/>
        <end position="438"/>
    </location>
</feature>
<evidence type="ECO:0000259" key="5">
    <source>
        <dbReference type="PROSITE" id="PS51898"/>
    </source>
</evidence>
<dbReference type="Gene3D" id="1.10.150.130">
    <property type="match status" value="1"/>
</dbReference>
<dbReference type="RefSeq" id="WP_345417859.1">
    <property type="nucleotide sequence ID" value="NZ_BAABGT010000033.1"/>
</dbReference>
<gene>
    <name evidence="6" type="ORF">GCM10023175_30420</name>
</gene>
<dbReference type="InterPro" id="IPR050090">
    <property type="entry name" value="Tyrosine_recombinase_XerCD"/>
</dbReference>
<dbReference type="Gene3D" id="1.10.443.10">
    <property type="entry name" value="Intergrase catalytic core"/>
    <property type="match status" value="1"/>
</dbReference>
<evidence type="ECO:0000256" key="4">
    <source>
        <dbReference type="ARBA" id="ARBA00023172"/>
    </source>
</evidence>
<dbReference type="Pfam" id="PF14657">
    <property type="entry name" value="Arm-DNA-bind_4"/>
    <property type="match status" value="1"/>
</dbReference>
<dbReference type="Pfam" id="PF00589">
    <property type="entry name" value="Phage_integrase"/>
    <property type="match status" value="1"/>
</dbReference>
<dbReference type="InterPro" id="IPR013762">
    <property type="entry name" value="Integrase-like_cat_sf"/>
</dbReference>
<dbReference type="EMBL" id="BAABGT010000033">
    <property type="protein sequence ID" value="GAA4546997.1"/>
    <property type="molecule type" value="Genomic_DNA"/>
</dbReference>
<dbReference type="InterPro" id="IPR028259">
    <property type="entry name" value="AP2-like_int_N"/>
</dbReference>